<protein>
    <submittedName>
        <fullName evidence="1">Uncharacterized protein</fullName>
    </submittedName>
</protein>
<reference evidence="1" key="1">
    <citation type="submission" date="2014-09" db="EMBL/GenBank/DDBJ databases">
        <authorList>
            <person name="Magalhaes I.L.F."/>
            <person name="Oliveira U."/>
            <person name="Santos F.R."/>
            <person name="Vidigal T.H.D.A."/>
            <person name="Brescovit A.D."/>
            <person name="Santos A.J."/>
        </authorList>
    </citation>
    <scope>NUCLEOTIDE SEQUENCE</scope>
    <source>
        <tissue evidence="1">Shoot tissue taken approximately 20 cm above the soil surface</tissue>
    </source>
</reference>
<evidence type="ECO:0000313" key="1">
    <source>
        <dbReference type="EMBL" id="JAD30843.1"/>
    </source>
</evidence>
<dbReference type="AlphaFoldDB" id="A0A0A8YZI2"/>
<proteinExistence type="predicted"/>
<accession>A0A0A8YZI2</accession>
<reference evidence="1" key="2">
    <citation type="journal article" date="2015" name="Data Brief">
        <title>Shoot transcriptome of the giant reed, Arundo donax.</title>
        <authorList>
            <person name="Barrero R.A."/>
            <person name="Guerrero F.D."/>
            <person name="Moolhuijzen P."/>
            <person name="Goolsby J.A."/>
            <person name="Tidwell J."/>
            <person name="Bellgard S.E."/>
            <person name="Bellgard M.I."/>
        </authorList>
    </citation>
    <scope>NUCLEOTIDE SEQUENCE</scope>
    <source>
        <tissue evidence="1">Shoot tissue taken approximately 20 cm above the soil surface</tissue>
    </source>
</reference>
<organism evidence="1">
    <name type="scientific">Arundo donax</name>
    <name type="common">Giant reed</name>
    <name type="synonym">Donax arundinaceus</name>
    <dbReference type="NCBI Taxonomy" id="35708"/>
    <lineage>
        <taxon>Eukaryota</taxon>
        <taxon>Viridiplantae</taxon>
        <taxon>Streptophyta</taxon>
        <taxon>Embryophyta</taxon>
        <taxon>Tracheophyta</taxon>
        <taxon>Spermatophyta</taxon>
        <taxon>Magnoliopsida</taxon>
        <taxon>Liliopsida</taxon>
        <taxon>Poales</taxon>
        <taxon>Poaceae</taxon>
        <taxon>PACMAD clade</taxon>
        <taxon>Arundinoideae</taxon>
        <taxon>Arundineae</taxon>
        <taxon>Arundo</taxon>
    </lineage>
</organism>
<sequence>MLDIEGRGKCLHIISSLLKPYKGRIHITCICRFMATKLGLNLVPMVIQ</sequence>
<dbReference type="EMBL" id="GBRH01267052">
    <property type="protein sequence ID" value="JAD30843.1"/>
    <property type="molecule type" value="Transcribed_RNA"/>
</dbReference>
<name>A0A0A8YZI2_ARUDO</name>